<proteinExistence type="predicted"/>
<comment type="caution">
    <text evidence="1">The sequence shown here is derived from an EMBL/GenBank/DDBJ whole genome shotgun (WGS) entry which is preliminary data.</text>
</comment>
<protein>
    <submittedName>
        <fullName evidence="1">Uncharacterized protein</fullName>
    </submittedName>
</protein>
<evidence type="ECO:0000313" key="2">
    <source>
        <dbReference type="Proteomes" id="UP001501243"/>
    </source>
</evidence>
<sequence length="458" mass="52188">MKTRDEHRAKLREIADYAFDHGRTAMEQAGIPMEFAAWSRETKLDFLIKCQDGFKLAQKLLIEEILYYQELQREVETQLKSYKTQRLKKEVKEATGQKALIEHRLLTLSHIADSIAWQLLRGQLHLARRLVLPSATTKFLVNSNIEHAIAAADKINENPLDFALISDITGYVGIGDLLIKHLTSVGIMELKEGNINDQLTEFFAELERENKPLEEVDLSSRFDSKTVKQVERMQRQKTRMSQAVQVMNTDIGIDPGTQKPIVVSTPTTLTERYFDELIQLQKQLKTQSWAYLLVEDCLYIGAYRDEAIAKGPFLIELLVKEKTKEYILIDWTSIIEQVSQPLFAKPLEPDFIIDIMTGKVKVIMALDINGLIQRFNDVGLQTRWMTTKETAKVKANDAYTPKSLVVFHNQGILMTEPDSEKSVMGWGVISRILYDNIKPTNVALSFLTAQKPSGASLK</sequence>
<accession>A0ABP8QT45</accession>
<evidence type="ECO:0000313" key="1">
    <source>
        <dbReference type="EMBL" id="GAA4509193.1"/>
    </source>
</evidence>
<keyword evidence="2" id="KW-1185">Reference proteome</keyword>
<gene>
    <name evidence="1" type="ORF">GCM10023172_42320</name>
</gene>
<organism evidence="1 2">
    <name type="scientific">Hymenobacter ginsengisoli</name>
    <dbReference type="NCBI Taxonomy" id="1051626"/>
    <lineage>
        <taxon>Bacteria</taxon>
        <taxon>Pseudomonadati</taxon>
        <taxon>Bacteroidota</taxon>
        <taxon>Cytophagia</taxon>
        <taxon>Cytophagales</taxon>
        <taxon>Hymenobacteraceae</taxon>
        <taxon>Hymenobacter</taxon>
    </lineage>
</organism>
<name>A0ABP8QT45_9BACT</name>
<dbReference type="RefSeq" id="WP_208133227.1">
    <property type="nucleotide sequence ID" value="NZ_BAABGQ010000016.1"/>
</dbReference>
<dbReference type="EMBL" id="BAABGQ010000016">
    <property type="protein sequence ID" value="GAA4509193.1"/>
    <property type="molecule type" value="Genomic_DNA"/>
</dbReference>
<reference evidence="2" key="1">
    <citation type="journal article" date="2019" name="Int. J. Syst. Evol. Microbiol.">
        <title>The Global Catalogue of Microorganisms (GCM) 10K type strain sequencing project: providing services to taxonomists for standard genome sequencing and annotation.</title>
        <authorList>
            <consortium name="The Broad Institute Genomics Platform"/>
            <consortium name="The Broad Institute Genome Sequencing Center for Infectious Disease"/>
            <person name="Wu L."/>
            <person name="Ma J."/>
        </authorList>
    </citation>
    <scope>NUCLEOTIDE SEQUENCE [LARGE SCALE GENOMIC DNA]</scope>
    <source>
        <strain evidence="2">JCM 17841</strain>
    </source>
</reference>
<dbReference type="Proteomes" id="UP001501243">
    <property type="component" value="Unassembled WGS sequence"/>
</dbReference>